<dbReference type="SUPFAM" id="SSF56935">
    <property type="entry name" value="Porins"/>
    <property type="match status" value="1"/>
</dbReference>
<reference evidence="4 5" key="1">
    <citation type="submission" date="2020-01" db="EMBL/GenBank/DDBJ databases">
        <title>Sphingomonas sp. C33 whole genome sequece.</title>
        <authorList>
            <person name="Park C."/>
        </authorList>
    </citation>
    <scope>NUCLEOTIDE SEQUENCE [LARGE SCALE GENOMIC DNA]</scope>
    <source>
        <strain evidence="4 5">C33</strain>
    </source>
</reference>
<keyword evidence="3" id="KW-0998">Cell outer membrane</keyword>
<protein>
    <submittedName>
        <fullName evidence="4">TonB-dependent receptor</fullName>
    </submittedName>
</protein>
<keyword evidence="2" id="KW-0472">Membrane</keyword>
<dbReference type="AlphaFoldDB" id="A0A7Z2S8T9"/>
<dbReference type="KEGG" id="schy:GVO57_09435"/>
<dbReference type="Gene3D" id="2.40.170.20">
    <property type="entry name" value="TonB-dependent receptor, beta-barrel domain"/>
    <property type="match status" value="1"/>
</dbReference>
<accession>A0A7Z2S8T9</accession>
<evidence type="ECO:0000313" key="5">
    <source>
        <dbReference type="Proteomes" id="UP000464468"/>
    </source>
</evidence>
<proteinExistence type="predicted"/>
<keyword evidence="4" id="KW-0675">Receptor</keyword>
<sequence length="152" mass="16696">MFHTVQFRNRILIAEGGPSLDLLNGDAIGARGGAPRHRVEVQAGYFQNGLGMRLSANWQSATRVNEANGDALRFGAIGTANLRLFANLGVIPSVVRGRPFLRGTRLTFAVDNIFNTRQQVTDASGSIPLSFQPDLLDPLGRTVRLQFRKLFF</sequence>
<dbReference type="EMBL" id="CP047895">
    <property type="protein sequence ID" value="QHL91002.1"/>
    <property type="molecule type" value="Genomic_DNA"/>
</dbReference>
<name>A0A7Z2S8T9_9SPHN</name>
<dbReference type="InterPro" id="IPR036942">
    <property type="entry name" value="Beta-barrel_TonB_sf"/>
</dbReference>
<keyword evidence="5" id="KW-1185">Reference proteome</keyword>
<evidence type="ECO:0000313" key="4">
    <source>
        <dbReference type="EMBL" id="QHL91002.1"/>
    </source>
</evidence>
<comment type="subcellular location">
    <subcellularLocation>
        <location evidence="1">Cell outer membrane</location>
    </subcellularLocation>
</comment>
<evidence type="ECO:0000256" key="3">
    <source>
        <dbReference type="ARBA" id="ARBA00023237"/>
    </source>
</evidence>
<dbReference type="RefSeq" id="WP_160592932.1">
    <property type="nucleotide sequence ID" value="NZ_CP047895.1"/>
</dbReference>
<evidence type="ECO:0000256" key="1">
    <source>
        <dbReference type="ARBA" id="ARBA00004442"/>
    </source>
</evidence>
<organism evidence="4 5">
    <name type="scientific">Sphingomonas changnyeongensis</name>
    <dbReference type="NCBI Taxonomy" id="2698679"/>
    <lineage>
        <taxon>Bacteria</taxon>
        <taxon>Pseudomonadati</taxon>
        <taxon>Pseudomonadota</taxon>
        <taxon>Alphaproteobacteria</taxon>
        <taxon>Sphingomonadales</taxon>
        <taxon>Sphingomonadaceae</taxon>
        <taxon>Sphingomonas</taxon>
    </lineage>
</organism>
<gene>
    <name evidence="4" type="ORF">GVO57_09435</name>
</gene>
<evidence type="ECO:0000256" key="2">
    <source>
        <dbReference type="ARBA" id="ARBA00023136"/>
    </source>
</evidence>
<dbReference type="Proteomes" id="UP000464468">
    <property type="component" value="Chromosome"/>
</dbReference>
<dbReference type="GO" id="GO:0009279">
    <property type="term" value="C:cell outer membrane"/>
    <property type="evidence" value="ECO:0007669"/>
    <property type="project" value="UniProtKB-SubCell"/>
</dbReference>